<dbReference type="GO" id="GO:0071108">
    <property type="term" value="P:protein K48-linked deubiquitination"/>
    <property type="evidence" value="ECO:0007669"/>
    <property type="project" value="TreeGrafter"/>
</dbReference>
<feature type="compositionally biased region" description="Low complexity" evidence="1">
    <location>
        <begin position="35"/>
        <end position="54"/>
    </location>
</feature>
<dbReference type="PANTHER" id="PTHR12931">
    <property type="entry name" value="UBIQUITIN THIOLESTERASE PROTEIN OTUB"/>
    <property type="match status" value="1"/>
</dbReference>
<dbReference type="Gene3D" id="1.20.1300.20">
    <property type="entry name" value="Peptidase C65 Otubain, subdomain 2"/>
    <property type="match status" value="1"/>
</dbReference>
<dbReference type="Pfam" id="PF10275">
    <property type="entry name" value="Peptidase_C65"/>
    <property type="match status" value="1"/>
</dbReference>
<reference evidence="2" key="1">
    <citation type="submission" date="2015-06" db="UniProtKB">
        <authorList>
            <consortium name="EnsemblPlants"/>
        </authorList>
    </citation>
    <scope>IDENTIFICATION</scope>
</reference>
<dbReference type="InterPro" id="IPR042467">
    <property type="entry name" value="Peptidase_C65_otubain_sub2"/>
</dbReference>
<dbReference type="GO" id="GO:0005634">
    <property type="term" value="C:nucleus"/>
    <property type="evidence" value="ECO:0007669"/>
    <property type="project" value="TreeGrafter"/>
</dbReference>
<name>M8ALI0_AEGTA</name>
<feature type="region of interest" description="Disordered" evidence="1">
    <location>
        <begin position="1"/>
        <end position="106"/>
    </location>
</feature>
<organism evidence="2">
    <name type="scientific">Aegilops tauschii</name>
    <name type="common">Tausch's goatgrass</name>
    <name type="synonym">Aegilops squarrosa</name>
    <dbReference type="NCBI Taxonomy" id="37682"/>
    <lineage>
        <taxon>Eukaryota</taxon>
        <taxon>Viridiplantae</taxon>
        <taxon>Streptophyta</taxon>
        <taxon>Embryophyta</taxon>
        <taxon>Tracheophyta</taxon>
        <taxon>Spermatophyta</taxon>
        <taxon>Magnoliopsida</taxon>
        <taxon>Liliopsida</taxon>
        <taxon>Poales</taxon>
        <taxon>Poaceae</taxon>
        <taxon>BOP clade</taxon>
        <taxon>Pooideae</taxon>
        <taxon>Triticodae</taxon>
        <taxon>Triticeae</taxon>
        <taxon>Triticinae</taxon>
        <taxon>Aegilops</taxon>
    </lineage>
</organism>
<dbReference type="SUPFAM" id="SSF54001">
    <property type="entry name" value="Cysteine proteinases"/>
    <property type="match status" value="1"/>
</dbReference>
<dbReference type="EnsemblPlants" id="EMT05366">
    <property type="protein sequence ID" value="EMT05366"/>
    <property type="gene ID" value="F775_19195"/>
</dbReference>
<feature type="compositionally biased region" description="Acidic residues" evidence="1">
    <location>
        <begin position="70"/>
        <end position="106"/>
    </location>
</feature>
<dbReference type="AlphaFoldDB" id="M8ALI0"/>
<dbReference type="GO" id="GO:0004843">
    <property type="term" value="F:cysteine-type deubiquitinase activity"/>
    <property type="evidence" value="ECO:0007669"/>
    <property type="project" value="TreeGrafter"/>
</dbReference>
<dbReference type="GO" id="GO:0043130">
    <property type="term" value="F:ubiquitin binding"/>
    <property type="evidence" value="ECO:0007669"/>
    <property type="project" value="TreeGrafter"/>
</dbReference>
<dbReference type="InterPro" id="IPR038765">
    <property type="entry name" value="Papain-like_cys_pep_sf"/>
</dbReference>
<sequence length="503" mass="57134">MGINFKVKLYSTDRAGSSGDGGAGPTPPPAPGLPSSPSLDPAPVSASSLPLQPARQPRLTPIVKYTNEGPDVDDDWPEDEDDDWPEDEDDDEDEDQGLDDDDDWLEDEDDEGWEVMQEDEVELPDEEKFYISLFMSAQKKNLPHDLVRHHSVPLNKNEYFSLWENWNQLLDGKRTYLRPLKDCRILSVSGVFRCPDARPRTLGCQWNLPLIRSCVSSLTNNEPLLDLVQDYPDNDIFQEIIKENLGQMQDSQAEVTRLMEHVAVSRENFCHLKWDKAYFLNPEEYFSSVVSELNHLVNSVANGLSSDELYKRSLEEMMPLRIISLLRLLAETEIRTREADYKSFIPGNMNVHQYCYKEVRPLDVKPTMLAMRALTYALGIPLRLEILGRDLMAGHLQCYKEVRPLDVKPTMLAMRALTYALGIPLRLEILGRALMAGDLQVKRLDFFPRSESGKGAFHMVQSYWSSTSTPELLELGSGNLLSSDGTPSLTLLCRSEDCDILYR</sequence>
<evidence type="ECO:0000256" key="1">
    <source>
        <dbReference type="SAM" id="MobiDB-lite"/>
    </source>
</evidence>
<evidence type="ECO:0000313" key="2">
    <source>
        <dbReference type="EnsemblPlants" id="EMT05366"/>
    </source>
</evidence>
<accession>M8ALI0</accession>
<dbReference type="PANTHER" id="PTHR12931:SF31">
    <property type="entry name" value="UBIQUITINYL HYDROLASE 1"/>
    <property type="match status" value="1"/>
</dbReference>
<dbReference type="InterPro" id="IPR019400">
    <property type="entry name" value="Peptidase_C65_otubain"/>
</dbReference>
<protein>
    <submittedName>
        <fullName evidence="2">Uncharacterized protein</fullName>
    </submittedName>
</protein>
<proteinExistence type="predicted"/>
<feature type="compositionally biased region" description="Pro residues" evidence="1">
    <location>
        <begin position="25"/>
        <end position="34"/>
    </location>
</feature>